<dbReference type="AlphaFoldDB" id="A0AAE6BF82"/>
<evidence type="ECO:0000313" key="2">
    <source>
        <dbReference type="Proteomes" id="UP000298579"/>
    </source>
</evidence>
<dbReference type="Proteomes" id="UP000298579">
    <property type="component" value="Chromosome linear"/>
</dbReference>
<name>A0AAE6BF82_AGRTU</name>
<organism evidence="1 2">
    <name type="scientific">Agrobacterium tumefaciens</name>
    <dbReference type="NCBI Taxonomy" id="358"/>
    <lineage>
        <taxon>Bacteria</taxon>
        <taxon>Pseudomonadati</taxon>
        <taxon>Pseudomonadota</taxon>
        <taxon>Alphaproteobacteria</taxon>
        <taxon>Hyphomicrobiales</taxon>
        <taxon>Rhizobiaceae</taxon>
        <taxon>Rhizobium/Agrobacterium group</taxon>
        <taxon>Agrobacterium</taxon>
        <taxon>Agrobacterium tumefaciens complex</taxon>
    </lineage>
</organism>
<evidence type="ECO:0000313" key="1">
    <source>
        <dbReference type="EMBL" id="QCL81397.1"/>
    </source>
</evidence>
<gene>
    <name evidence="1" type="ORF">CFBP5877_19980</name>
</gene>
<sequence length="88" mass="9654">MEGRSIFTGARGSPAHCSASLKSRQYRTSTKQTGLAQAKAFAEDWYLGLRGKLSAGLMKTEKTLAEAAKKFEEAALLPVWGNELRCFQ</sequence>
<dbReference type="EMBL" id="CP039898">
    <property type="protein sequence ID" value="QCL81397.1"/>
    <property type="molecule type" value="Genomic_DNA"/>
</dbReference>
<protein>
    <submittedName>
        <fullName evidence="1">Uncharacterized protein</fullName>
    </submittedName>
</protein>
<reference evidence="1 2" key="1">
    <citation type="submission" date="2019-04" db="EMBL/GenBank/DDBJ databases">
        <title>Complete genome sequence of Agrobacterium tumefaciens CFBP5877.</title>
        <authorList>
            <person name="Huang Y.-Y."/>
            <person name="Chiang H.-Y."/>
            <person name="Chou L."/>
            <person name="Lai E.-M."/>
            <person name="Kuo C.-H."/>
        </authorList>
    </citation>
    <scope>NUCLEOTIDE SEQUENCE [LARGE SCALE GENOMIC DNA]</scope>
    <source>
        <strain evidence="1 2">CFBP5877</strain>
    </source>
</reference>
<accession>A0AAE6BF82</accession>
<dbReference type="RefSeq" id="WP_080828883.1">
    <property type="nucleotide sequence ID" value="NZ_CP039889.1"/>
</dbReference>
<proteinExistence type="predicted"/>